<dbReference type="AlphaFoldDB" id="A0A5K1I8J6"/>
<feature type="compositionally biased region" description="Basic and acidic residues" evidence="2">
    <location>
        <begin position="925"/>
        <end position="945"/>
    </location>
</feature>
<feature type="region of interest" description="Disordered" evidence="2">
    <location>
        <begin position="139"/>
        <end position="182"/>
    </location>
</feature>
<evidence type="ECO:0000256" key="2">
    <source>
        <dbReference type="SAM" id="MobiDB-lite"/>
    </source>
</evidence>
<protein>
    <recommendedName>
        <fullName evidence="4">FimV N-terminal domain-containing protein</fullName>
    </recommendedName>
</protein>
<feature type="region of interest" description="Disordered" evidence="2">
    <location>
        <begin position="447"/>
        <end position="469"/>
    </location>
</feature>
<feature type="compositionally biased region" description="Basic and acidic residues" evidence="2">
    <location>
        <begin position="312"/>
        <end position="322"/>
    </location>
</feature>
<feature type="region of interest" description="Disordered" evidence="2">
    <location>
        <begin position="637"/>
        <end position="869"/>
    </location>
</feature>
<feature type="region of interest" description="Disordered" evidence="2">
    <location>
        <begin position="278"/>
        <end position="327"/>
    </location>
</feature>
<feature type="compositionally biased region" description="Acidic residues" evidence="2">
    <location>
        <begin position="675"/>
        <end position="686"/>
    </location>
</feature>
<dbReference type="NCBIfam" id="TIGR03505">
    <property type="entry name" value="FimV_core"/>
    <property type="match status" value="1"/>
</dbReference>
<sequence>MKRKLTFAMLLSLSAASPMALALGLGEAEVNSTLNAPLRASIPLTDSSGLQAELLNVSVADESAFSAAGLPRTPLAASVRMGVTRRQGRLVVDLTTERAVREPWIDLLLRFDWPSGQQLQEVTLLLDPPDYDQLPALVASSASPQQSASSPSSSSAASEPGPRPVARTSSDGSGDPARVRSGDTLWSVAGRLRPDSGISRNQMMVALVEANPEVFPSGNINAMRAGFTLVVPPREAIAARSSADAERIVQAMNQAWANRGSGAPARVALGGSNDAATSAVASAPAQEDASAQPAAEAQAETAETEPSVASDNDEKVTDEEAPRLTLLSDAEVAAEGVAPVEEDQAQQENDETTDANQAEVMTDVSLALPSGDAGQGPFIDPEVLGLMAGSGGLTEDQRLLRLESRWRENRQALEAVRSERDVLQSELGELREELDAMRDQLAALSAGEQGADAAGSGGVVAPGSEPETSQQAPWWGALYQGDSGRHLLLGGAGLAALLALWALIRRRRREESEPTAVFSEVQPWDSTAGGVVVPGTSEAQRADVRREERELSVRTSMPEAEAISEADIFIAYGRHDQARELLESNLAQEPDRDDLRLKLLGVQLSQGDNAAATRQAELLRAGGDPDIQVQVAHLMERHAHSASSASATDTSANTPAERAVFPEADELPPRRFDDADATDESDETYGDEAPAAEEASPAEAPEESSVASSEPEETPPTVSPEPEKESPVSEPADPLARYRPPELEPESQQGSASRAGDIASSAQDGEPSRGDERSGAAPDQEGVSSPGGKRPDVATSEGPEGGEEFSSVPLTTRASEDGRDVIDYSPPTLEERPAPRQETPMQPSVEFTASDAGDDAAVDTKPGNNADRDVHEEWDIEEVAFPPLSRDNAHFSAAASSTSTLAEARRLLDAGESGQARALLESLIDESHDPDVKEEARELLDQPPQ</sequence>
<evidence type="ECO:0000259" key="4">
    <source>
        <dbReference type="Pfam" id="PF25800"/>
    </source>
</evidence>
<dbReference type="Proteomes" id="UP000326725">
    <property type="component" value="Unassembled WGS sequence"/>
</dbReference>
<feature type="compositionally biased region" description="Low complexity" evidence="2">
    <location>
        <begin position="688"/>
        <end position="709"/>
    </location>
</feature>
<dbReference type="InterPro" id="IPR057840">
    <property type="entry name" value="FimV_N"/>
</dbReference>
<organism evidence="5 6">
    <name type="scientific">Halomonas lysinitropha</name>
    <dbReference type="NCBI Taxonomy" id="2607506"/>
    <lineage>
        <taxon>Bacteria</taxon>
        <taxon>Pseudomonadati</taxon>
        <taxon>Pseudomonadota</taxon>
        <taxon>Gammaproteobacteria</taxon>
        <taxon>Oceanospirillales</taxon>
        <taxon>Halomonadaceae</taxon>
        <taxon>Halomonas</taxon>
    </lineage>
</organism>
<evidence type="ECO:0000256" key="3">
    <source>
        <dbReference type="SAM" id="SignalP"/>
    </source>
</evidence>
<feature type="domain" description="FimV N-terminal" evidence="4">
    <location>
        <begin position="23"/>
        <end position="129"/>
    </location>
</feature>
<feature type="compositionally biased region" description="Low complexity" evidence="2">
    <location>
        <begin position="641"/>
        <end position="652"/>
    </location>
</feature>
<dbReference type="Pfam" id="PF25800">
    <property type="entry name" value="FimV_N"/>
    <property type="match status" value="1"/>
</dbReference>
<accession>A0A5K1I8J6</accession>
<keyword evidence="6" id="KW-1185">Reference proteome</keyword>
<keyword evidence="3" id="KW-0732">Signal</keyword>
<feature type="compositionally biased region" description="Low complexity" evidence="2">
    <location>
        <begin position="278"/>
        <end position="307"/>
    </location>
</feature>
<feature type="chain" id="PRO_5023928880" description="FimV N-terminal domain-containing protein" evidence="3">
    <location>
        <begin position="23"/>
        <end position="945"/>
    </location>
</feature>
<evidence type="ECO:0000313" key="6">
    <source>
        <dbReference type="Proteomes" id="UP000326725"/>
    </source>
</evidence>
<evidence type="ECO:0000313" key="5">
    <source>
        <dbReference type="EMBL" id="VVZ96537.1"/>
    </source>
</evidence>
<feature type="coiled-coil region" evidence="1">
    <location>
        <begin position="413"/>
        <end position="447"/>
    </location>
</feature>
<keyword evidence="1" id="KW-0175">Coiled coil</keyword>
<dbReference type="RefSeq" id="WP_151444320.1">
    <property type="nucleotide sequence ID" value="NZ_CABVOU010000039.1"/>
</dbReference>
<name>A0A5K1I8J6_9GAMM</name>
<feature type="region of interest" description="Disordered" evidence="2">
    <location>
        <begin position="922"/>
        <end position="945"/>
    </location>
</feature>
<evidence type="ECO:0000256" key="1">
    <source>
        <dbReference type="SAM" id="Coils"/>
    </source>
</evidence>
<proteinExistence type="predicted"/>
<dbReference type="EMBL" id="CABVOU010000039">
    <property type="protein sequence ID" value="VVZ96537.1"/>
    <property type="molecule type" value="Genomic_DNA"/>
</dbReference>
<reference evidence="5 6" key="1">
    <citation type="submission" date="2019-09" db="EMBL/GenBank/DDBJ databases">
        <authorList>
            <person name="Criscuolo A."/>
        </authorList>
    </citation>
    <scope>NUCLEOTIDE SEQUENCE [LARGE SCALE GENOMIC DNA]</scope>
    <source>
        <strain evidence="6">3(2)</strain>
    </source>
</reference>
<dbReference type="InterPro" id="IPR020012">
    <property type="entry name" value="LysM_FimV"/>
</dbReference>
<gene>
    <name evidence="5" type="ORF">HALO32_02638</name>
</gene>
<feature type="compositionally biased region" description="Low complexity" evidence="2">
    <location>
        <begin position="139"/>
        <end position="158"/>
    </location>
</feature>
<dbReference type="Gene3D" id="3.10.350.10">
    <property type="entry name" value="LysM domain"/>
    <property type="match status" value="1"/>
</dbReference>
<dbReference type="InterPro" id="IPR036779">
    <property type="entry name" value="LysM_dom_sf"/>
</dbReference>
<feature type="signal peptide" evidence="3">
    <location>
        <begin position="1"/>
        <end position="22"/>
    </location>
</feature>